<reference evidence="1" key="1">
    <citation type="submission" date="2018-06" db="EMBL/GenBank/DDBJ databases">
        <authorList>
            <person name="Zhirakovskaya E."/>
        </authorList>
    </citation>
    <scope>NUCLEOTIDE SEQUENCE</scope>
</reference>
<feature type="non-terminal residue" evidence="1">
    <location>
        <position position="1"/>
    </location>
</feature>
<evidence type="ECO:0000313" key="1">
    <source>
        <dbReference type="EMBL" id="VAW42231.1"/>
    </source>
</evidence>
<dbReference type="AlphaFoldDB" id="A0A3B0VH18"/>
<dbReference type="EMBL" id="UOEW01000352">
    <property type="protein sequence ID" value="VAW42231.1"/>
    <property type="molecule type" value="Genomic_DNA"/>
</dbReference>
<dbReference type="Gene3D" id="3.40.30.10">
    <property type="entry name" value="Glutaredoxin"/>
    <property type="match status" value="1"/>
</dbReference>
<dbReference type="InterPro" id="IPR036249">
    <property type="entry name" value="Thioredoxin-like_sf"/>
</dbReference>
<protein>
    <submittedName>
        <fullName evidence="1">Uncharacterized protein YfgD, not an arsenate reductase</fullName>
    </submittedName>
</protein>
<sequence>SKSRATLDILEQKHVEISVIKYMENRLNAAEIKQLLTKLNMGVRDILRKNETDYKDQSFADSNLSETELISKLSQFPKVMERPIVYHKSQAVIGRPPENVLSLFQ</sequence>
<dbReference type="PANTHER" id="PTHR30041">
    <property type="entry name" value="ARSENATE REDUCTASE"/>
    <property type="match status" value="1"/>
</dbReference>
<dbReference type="Pfam" id="PF03960">
    <property type="entry name" value="ArsC"/>
    <property type="match status" value="1"/>
</dbReference>
<dbReference type="InterPro" id="IPR006660">
    <property type="entry name" value="Arsenate_reductase-like"/>
</dbReference>
<gene>
    <name evidence="1" type="ORF">MNBD_GAMMA01-281</name>
</gene>
<organism evidence="1">
    <name type="scientific">hydrothermal vent metagenome</name>
    <dbReference type="NCBI Taxonomy" id="652676"/>
    <lineage>
        <taxon>unclassified sequences</taxon>
        <taxon>metagenomes</taxon>
        <taxon>ecological metagenomes</taxon>
    </lineage>
</organism>
<dbReference type="PANTHER" id="PTHR30041:SF4">
    <property type="entry name" value="ARSENATE REDUCTASE"/>
    <property type="match status" value="1"/>
</dbReference>
<proteinExistence type="predicted"/>
<dbReference type="PROSITE" id="PS51353">
    <property type="entry name" value="ARSC"/>
    <property type="match status" value="1"/>
</dbReference>
<accession>A0A3B0VH18</accession>
<name>A0A3B0VH18_9ZZZZ</name>
<dbReference type="SUPFAM" id="SSF52833">
    <property type="entry name" value="Thioredoxin-like"/>
    <property type="match status" value="1"/>
</dbReference>